<dbReference type="Pfam" id="PF22904">
    <property type="entry name" value="NOMO1-like_2nd"/>
    <property type="match status" value="1"/>
</dbReference>
<accession>A0A7R9CYT2</accession>
<reference evidence="7" key="1">
    <citation type="submission" date="2020-11" db="EMBL/GenBank/DDBJ databases">
        <authorList>
            <person name="Tran Van P."/>
        </authorList>
    </citation>
    <scope>NUCLEOTIDE SEQUENCE</scope>
</reference>
<dbReference type="PANTHER" id="PTHR23303">
    <property type="entry name" value="CARBOXYPEPTIDASE REGULATORY REGION-CONTAINING"/>
    <property type="match status" value="1"/>
</dbReference>
<feature type="domain" description="NOMO-like N-terminal beta-sandwich" evidence="4">
    <location>
        <begin position="67"/>
        <end position="101"/>
    </location>
</feature>
<comment type="subcellular location">
    <subcellularLocation>
        <location evidence="1">Nucleus</location>
    </subcellularLocation>
</comment>
<name>A0A7R9CYT2_TIMCR</name>
<sequence length="423" mass="46609">MSGRQNHKTLTLKEKMEILKKLDSGENMCKLAKEYRVGRATVYDLNKNRQKIVEHVKMIEFGPGKHLIIDPPTGWQFEPFEVNLNVDGSTDLCSKGIDINFAFKGFSIFGKVVSAGSTIGPKGVKIALHSDTTSKPIQEVLTSMDGDFTFAAILQGKYEIVASHPCWKFSKNTTSVHLVEGNVHIGVGELVVAGYDVSGLVTSEEEPFEGVSFVLFHTDMVHSQLTSNYIGCDSKSLKGFKTNDKPICHVTSDEKGIFRFHSLPPGRYKAVPHYEGPHSINFDVKPQEMEFTVDHDSLMIDTKFEVKGFSVRGRVAMHPDGPGLEGASILLDGYLKSYTQADGVFLLENMQPGTFTLQIQAIPAPTTLSTAWATPKIMFLLLSMMSSLFLLACLVDTDSPVLMHQWKAPFSPIDQGQATAKGI</sequence>
<evidence type="ECO:0000259" key="5">
    <source>
        <dbReference type="Pfam" id="PF22904"/>
    </source>
</evidence>
<evidence type="ECO:0000259" key="4">
    <source>
        <dbReference type="Pfam" id="PF22898"/>
    </source>
</evidence>
<evidence type="ECO:0000259" key="3">
    <source>
        <dbReference type="Pfam" id="PF04218"/>
    </source>
</evidence>
<protein>
    <recommendedName>
        <fullName evidence="8">HTH psq-type domain-containing protein</fullName>
    </recommendedName>
</protein>
<dbReference type="SUPFAM" id="SSF46689">
    <property type="entry name" value="Homeodomain-like"/>
    <property type="match status" value="1"/>
</dbReference>
<dbReference type="InterPro" id="IPR056189">
    <property type="entry name" value="NOMO_3rd"/>
</dbReference>
<dbReference type="EMBL" id="OC319312">
    <property type="protein sequence ID" value="CAD7404977.1"/>
    <property type="molecule type" value="Genomic_DNA"/>
</dbReference>
<dbReference type="GO" id="GO:0030246">
    <property type="term" value="F:carbohydrate binding"/>
    <property type="evidence" value="ECO:0007669"/>
    <property type="project" value="InterPro"/>
</dbReference>
<dbReference type="Gene3D" id="1.10.10.60">
    <property type="entry name" value="Homeodomain-like"/>
    <property type="match status" value="1"/>
</dbReference>
<evidence type="ECO:0000256" key="1">
    <source>
        <dbReference type="ARBA" id="ARBA00004123"/>
    </source>
</evidence>
<dbReference type="InterPro" id="IPR013784">
    <property type="entry name" value="Carb-bd-like_fold"/>
</dbReference>
<dbReference type="InterPro" id="IPR051417">
    <property type="entry name" value="SDr/BOS_complex"/>
</dbReference>
<organism evidence="7">
    <name type="scientific">Timema cristinae</name>
    <name type="common">Walking stick</name>
    <dbReference type="NCBI Taxonomy" id="61476"/>
    <lineage>
        <taxon>Eukaryota</taxon>
        <taxon>Metazoa</taxon>
        <taxon>Ecdysozoa</taxon>
        <taxon>Arthropoda</taxon>
        <taxon>Hexapoda</taxon>
        <taxon>Insecta</taxon>
        <taxon>Pterygota</taxon>
        <taxon>Neoptera</taxon>
        <taxon>Polyneoptera</taxon>
        <taxon>Phasmatodea</taxon>
        <taxon>Timematodea</taxon>
        <taxon>Timematoidea</taxon>
        <taxon>Timematidae</taxon>
        <taxon>Timema</taxon>
    </lineage>
</organism>
<dbReference type="SUPFAM" id="SSF49478">
    <property type="entry name" value="Cna protein B-type domain"/>
    <property type="match status" value="2"/>
</dbReference>
<dbReference type="Pfam" id="PF22898">
    <property type="entry name" value="NOMO1-like_1st"/>
    <property type="match status" value="1"/>
</dbReference>
<proteinExistence type="predicted"/>
<dbReference type="InterPro" id="IPR009057">
    <property type="entry name" value="Homeodomain-like_sf"/>
</dbReference>
<dbReference type="AlphaFoldDB" id="A0A7R9CYT2"/>
<dbReference type="GO" id="GO:0005634">
    <property type="term" value="C:nucleus"/>
    <property type="evidence" value="ECO:0007669"/>
    <property type="project" value="UniProtKB-SubCell"/>
</dbReference>
<dbReference type="Pfam" id="PF23193">
    <property type="entry name" value="NOMO_3rd"/>
    <property type="match status" value="1"/>
</dbReference>
<gene>
    <name evidence="7" type="ORF">TCEB3V08_LOCUS7768</name>
</gene>
<evidence type="ECO:0000313" key="7">
    <source>
        <dbReference type="EMBL" id="CAD7404977.1"/>
    </source>
</evidence>
<dbReference type="SUPFAM" id="SSF49452">
    <property type="entry name" value="Starch-binding domain-like"/>
    <property type="match status" value="1"/>
</dbReference>
<dbReference type="Gene3D" id="2.60.40.10">
    <property type="entry name" value="Immunoglobulins"/>
    <property type="match status" value="2"/>
</dbReference>
<dbReference type="PANTHER" id="PTHR23303:SF14">
    <property type="entry name" value="BOS COMPLEX SUBUNIT NOMO1-RELATED"/>
    <property type="match status" value="1"/>
</dbReference>
<feature type="domain" description="HTH psq-type" evidence="3">
    <location>
        <begin position="6"/>
        <end position="52"/>
    </location>
</feature>
<evidence type="ECO:0000256" key="2">
    <source>
        <dbReference type="ARBA" id="ARBA00022729"/>
    </source>
</evidence>
<evidence type="ECO:0000259" key="6">
    <source>
        <dbReference type="Pfam" id="PF23193"/>
    </source>
</evidence>
<dbReference type="InterPro" id="IPR055074">
    <property type="entry name" value="NOMO1-3_2nd"/>
</dbReference>
<keyword evidence="2" id="KW-0732">Signal</keyword>
<feature type="domain" description="NOMO third transthyretin-like" evidence="6">
    <location>
        <begin position="204"/>
        <end position="305"/>
    </location>
</feature>
<evidence type="ECO:0008006" key="8">
    <source>
        <dbReference type="Google" id="ProtNLM"/>
    </source>
</evidence>
<dbReference type="Pfam" id="PF04218">
    <property type="entry name" value="CENP-B_N"/>
    <property type="match status" value="1"/>
</dbReference>
<dbReference type="GO" id="GO:0005789">
    <property type="term" value="C:endoplasmic reticulum membrane"/>
    <property type="evidence" value="ECO:0007669"/>
    <property type="project" value="TreeGrafter"/>
</dbReference>
<dbReference type="InterPro" id="IPR055075">
    <property type="entry name" value="NOMO-like_N"/>
</dbReference>
<dbReference type="InterPro" id="IPR013783">
    <property type="entry name" value="Ig-like_fold"/>
</dbReference>
<feature type="domain" description="NOMO second beta-sandwich" evidence="5">
    <location>
        <begin position="103"/>
        <end position="192"/>
    </location>
</feature>
<dbReference type="GO" id="GO:0003677">
    <property type="term" value="F:DNA binding"/>
    <property type="evidence" value="ECO:0007669"/>
    <property type="project" value="InterPro"/>
</dbReference>
<dbReference type="InterPro" id="IPR007889">
    <property type="entry name" value="HTH_Psq"/>
</dbReference>